<dbReference type="GO" id="GO:0005886">
    <property type="term" value="C:plasma membrane"/>
    <property type="evidence" value="ECO:0007669"/>
    <property type="project" value="UniProtKB-SubCell"/>
</dbReference>
<evidence type="ECO:0000259" key="11">
    <source>
        <dbReference type="Pfam" id="PF01052"/>
    </source>
</evidence>
<dbReference type="Gene3D" id="3.40.1550.10">
    <property type="entry name" value="CheC-like"/>
    <property type="match status" value="1"/>
</dbReference>
<evidence type="ECO:0000256" key="7">
    <source>
        <dbReference type="ARBA" id="ARBA00022779"/>
    </source>
</evidence>
<dbReference type="GO" id="GO:0009425">
    <property type="term" value="C:bacterial-type flagellum basal body"/>
    <property type="evidence" value="ECO:0007669"/>
    <property type="project" value="UniProtKB-SubCell"/>
</dbReference>
<evidence type="ECO:0000256" key="2">
    <source>
        <dbReference type="ARBA" id="ARBA00004202"/>
    </source>
</evidence>
<keyword evidence="8" id="KW-0472">Membrane</keyword>
<keyword evidence="6" id="KW-0145">Chemotaxis</keyword>
<keyword evidence="9" id="KW-0975">Bacterial flagellum</keyword>
<dbReference type="Proteomes" id="UP001163094">
    <property type="component" value="Chromosome"/>
</dbReference>
<accession>A0AAJ5TWV9</accession>
<comment type="similarity">
    <text evidence="3">Belongs to the FliM family.</text>
</comment>
<evidence type="ECO:0000313" key="13">
    <source>
        <dbReference type="Proteomes" id="UP001163094"/>
    </source>
</evidence>
<keyword evidence="7" id="KW-0283">Flagellar rotation</keyword>
<evidence type="ECO:0000256" key="3">
    <source>
        <dbReference type="ARBA" id="ARBA00011049"/>
    </source>
</evidence>
<dbReference type="SUPFAM" id="SSF103039">
    <property type="entry name" value="CheC-like"/>
    <property type="match status" value="1"/>
</dbReference>
<evidence type="ECO:0000256" key="4">
    <source>
        <dbReference type="ARBA" id="ARBA00021898"/>
    </source>
</evidence>
<dbReference type="GO" id="GO:0006935">
    <property type="term" value="P:chemotaxis"/>
    <property type="evidence" value="ECO:0007669"/>
    <property type="project" value="UniProtKB-KW"/>
</dbReference>
<evidence type="ECO:0000256" key="8">
    <source>
        <dbReference type="ARBA" id="ARBA00023136"/>
    </source>
</evidence>
<protein>
    <recommendedName>
        <fullName evidence="4">Flagellar motor switch protein FliM</fullName>
    </recommendedName>
</protein>
<name>A0AAJ5TWV9_9GAMM</name>
<dbReference type="AlphaFoldDB" id="A0AAJ5TWV9"/>
<keyword evidence="12" id="KW-0282">Flagellum</keyword>
<comment type="function">
    <text evidence="10">FliM is one of three proteins (FliG, FliN, FliM) that forms the rotor-mounted switch complex (C ring), located at the base of the basal body. This complex interacts with the CheY and CheZ chemotaxis proteins, in addition to contacting components of the motor that determine the direction of flagellar rotation.</text>
</comment>
<dbReference type="GO" id="GO:0071973">
    <property type="term" value="P:bacterial-type flagellum-dependent cell motility"/>
    <property type="evidence" value="ECO:0007669"/>
    <property type="project" value="InterPro"/>
</dbReference>
<evidence type="ECO:0000256" key="10">
    <source>
        <dbReference type="ARBA" id="ARBA00025044"/>
    </source>
</evidence>
<evidence type="ECO:0000256" key="5">
    <source>
        <dbReference type="ARBA" id="ARBA00022475"/>
    </source>
</evidence>
<keyword evidence="12" id="KW-0966">Cell projection</keyword>
<evidence type="ECO:0000313" key="12">
    <source>
        <dbReference type="EMBL" id="WAI11848.1"/>
    </source>
</evidence>
<dbReference type="InterPro" id="IPR001689">
    <property type="entry name" value="Flag_FliM"/>
</dbReference>
<reference evidence="12" key="1">
    <citation type="submission" date="2022-11" db="EMBL/GenBank/DDBJ databases">
        <title>The whole genome sequencing of pests is an important tool to study the evolution of the plant-insect interaction and insecticide resistance.</title>
        <authorList>
            <person name="Kananovich Y."/>
        </authorList>
    </citation>
    <scope>NUCLEOTIDE SEQUENCE</scope>
    <source>
        <strain evidence="12">BSU_Mac_2017</strain>
    </source>
</reference>
<dbReference type="SUPFAM" id="SSF101801">
    <property type="entry name" value="Surface presentation of antigens (SPOA)"/>
    <property type="match status" value="1"/>
</dbReference>
<evidence type="ECO:0000256" key="9">
    <source>
        <dbReference type="ARBA" id="ARBA00023143"/>
    </source>
</evidence>
<sequence length="319" mass="37446">MGKSNNLHNKIKNVYEREDHLHNLLKEYELKILEDINNCFTEKFIKFFSSFTHNSMKLVFYNTKIGSCDSNKKIIKNLRCLNLVEILPYKYQSFIIFSDDFLSIIIDILFGGGGGFTDKTKKITEITSTETFINKKIIEFITTSFSKIFRKHFLTEINFINKKTFFDFKQSNFNTNTVFLINYFNFNINNLEVFFNILIPISILKHINKKIVISKNNHHKNICIEKNIENKLSFNDIYNVELNIICKIIGISVSYDKIYNLLAGDVLLIEKPDKITGFVEDQAIFLGSYKRFNEQSIVFIEEFINNNLESNQDKEQSNE</sequence>
<comment type="subcellular location">
    <subcellularLocation>
        <location evidence="1">Bacterial flagellum basal body</location>
    </subcellularLocation>
    <subcellularLocation>
        <location evidence="2">Cell membrane</location>
        <topology evidence="2">Peripheral membrane protein</topology>
    </subcellularLocation>
</comment>
<dbReference type="Pfam" id="PF02154">
    <property type="entry name" value="FliM"/>
    <property type="match status" value="1"/>
</dbReference>
<dbReference type="InterPro" id="IPR028976">
    <property type="entry name" value="CheC-like_sf"/>
</dbReference>
<proteinExistence type="inferred from homology"/>
<dbReference type="EMBL" id="CP113409">
    <property type="protein sequence ID" value="WAI11848.1"/>
    <property type="molecule type" value="Genomic_DNA"/>
</dbReference>
<dbReference type="GO" id="GO:0003774">
    <property type="term" value="F:cytoskeletal motor activity"/>
    <property type="evidence" value="ECO:0007669"/>
    <property type="project" value="InterPro"/>
</dbReference>
<feature type="domain" description="Flagellar motor switch protein FliN-like C-terminal" evidence="11">
    <location>
        <begin position="236"/>
        <end position="304"/>
    </location>
</feature>
<organism evidence="12 13">
    <name type="scientific">Buchnera aphidicola</name>
    <name type="common">Macrosiphum albifrons</name>
    <dbReference type="NCBI Taxonomy" id="2994844"/>
    <lineage>
        <taxon>Bacteria</taxon>
        <taxon>Pseudomonadati</taxon>
        <taxon>Pseudomonadota</taxon>
        <taxon>Gammaproteobacteria</taxon>
        <taxon>Enterobacterales</taxon>
        <taxon>Erwiniaceae</taxon>
        <taxon>Buchnera</taxon>
    </lineage>
</organism>
<dbReference type="InterPro" id="IPR036429">
    <property type="entry name" value="SpoA-like_sf"/>
</dbReference>
<dbReference type="Pfam" id="PF01052">
    <property type="entry name" value="FliMN_C"/>
    <property type="match status" value="1"/>
</dbReference>
<keyword evidence="12" id="KW-0969">Cilium</keyword>
<gene>
    <name evidence="12" type="ORF">OW721_00395</name>
</gene>
<evidence type="ECO:0000256" key="1">
    <source>
        <dbReference type="ARBA" id="ARBA00004117"/>
    </source>
</evidence>
<evidence type="ECO:0000256" key="6">
    <source>
        <dbReference type="ARBA" id="ARBA00022500"/>
    </source>
</evidence>
<keyword evidence="5" id="KW-1003">Cell membrane</keyword>
<dbReference type="InterPro" id="IPR001543">
    <property type="entry name" value="FliN-like_C"/>
</dbReference>